<dbReference type="SMART" id="SM00388">
    <property type="entry name" value="HisKA"/>
    <property type="match status" value="1"/>
</dbReference>
<feature type="compositionally biased region" description="Pro residues" evidence="9">
    <location>
        <begin position="106"/>
        <end position="119"/>
    </location>
</feature>
<feature type="domain" description="HAMP" evidence="12">
    <location>
        <begin position="184"/>
        <end position="237"/>
    </location>
</feature>
<dbReference type="EC" id="2.7.13.3" evidence="2"/>
<keyword evidence="10" id="KW-0472">Membrane</keyword>
<sequence>MTVVVTVLVAVMLLVLVAATALTLRERFDSQLRQRLLDRAAVATALDDQVEDRDLARRLEGEGVSVVLTTDGDQYREGPLADTVGLAPGEAAGTEDRTEVERGDPLPGPLGGPSPPSLPTPDEGVQESGDLLSVSADLDDGSTVLLLADAGEARATVRQVLVVLVAAALLVLLGTALVVPAVVGRALGPLDRITTVARSITGGDRDRRIRPQDPLTELGRTAAAFDDMLDAVVGAEERATTSEARLRDFVGDAAHELRTPVAGIQATAEHLLRDDPDRAAREAALLTLVRETRRAGRLVDDLLTMARVDRGLDLRRQAIDLVDLVDGVLAARRHAHPVATLRRAGSAASVEADPDRLAQVVGNLVDNALAATGDRGAVDVRVSRAGREVHVDVADDGPGVPEAERERVFERLVRLDARGPGSGLGLPISRGIARAHGGDLVCLPTPVGATGSGATFRLSLPDRTAAGS</sequence>
<dbReference type="PANTHER" id="PTHR45436">
    <property type="entry name" value="SENSOR HISTIDINE KINASE YKOH"/>
    <property type="match status" value="1"/>
</dbReference>
<evidence type="ECO:0000256" key="9">
    <source>
        <dbReference type="SAM" id="MobiDB-lite"/>
    </source>
</evidence>
<dbReference type="InterPro" id="IPR050428">
    <property type="entry name" value="TCS_sensor_his_kinase"/>
</dbReference>
<accession>A0ABX8ELI0</accession>
<evidence type="ECO:0000256" key="4">
    <source>
        <dbReference type="ARBA" id="ARBA00022679"/>
    </source>
</evidence>
<dbReference type="InterPro" id="IPR005467">
    <property type="entry name" value="His_kinase_dom"/>
</dbReference>
<dbReference type="Pfam" id="PF00512">
    <property type="entry name" value="HisKA"/>
    <property type="match status" value="1"/>
</dbReference>
<dbReference type="PANTHER" id="PTHR45436:SF5">
    <property type="entry name" value="SENSOR HISTIDINE KINASE TRCS"/>
    <property type="match status" value="1"/>
</dbReference>
<dbReference type="GO" id="GO:0004673">
    <property type="term" value="F:protein histidine kinase activity"/>
    <property type="evidence" value="ECO:0007669"/>
    <property type="project" value="UniProtKB-EC"/>
</dbReference>
<evidence type="ECO:0000256" key="6">
    <source>
        <dbReference type="ARBA" id="ARBA00022777"/>
    </source>
</evidence>
<proteinExistence type="predicted"/>
<name>A0ABX8ELI0_9ACTN</name>
<evidence type="ECO:0000256" key="3">
    <source>
        <dbReference type="ARBA" id="ARBA00022553"/>
    </source>
</evidence>
<evidence type="ECO:0000256" key="7">
    <source>
        <dbReference type="ARBA" id="ARBA00022989"/>
    </source>
</evidence>
<dbReference type="Proteomes" id="UP000679307">
    <property type="component" value="Chromosome"/>
</dbReference>
<organism evidence="13 14">
    <name type="scientific">Nocardioides aquaticus</name>
    <dbReference type="NCBI Taxonomy" id="160826"/>
    <lineage>
        <taxon>Bacteria</taxon>
        <taxon>Bacillati</taxon>
        <taxon>Actinomycetota</taxon>
        <taxon>Actinomycetes</taxon>
        <taxon>Propionibacteriales</taxon>
        <taxon>Nocardioidaceae</taxon>
        <taxon>Nocardioides</taxon>
    </lineage>
</organism>
<feature type="transmembrane region" description="Helical" evidence="10">
    <location>
        <begin position="160"/>
        <end position="183"/>
    </location>
</feature>
<dbReference type="CDD" id="cd06225">
    <property type="entry name" value="HAMP"/>
    <property type="match status" value="1"/>
</dbReference>
<dbReference type="InterPro" id="IPR003661">
    <property type="entry name" value="HisK_dim/P_dom"/>
</dbReference>
<evidence type="ECO:0000313" key="13">
    <source>
        <dbReference type="EMBL" id="QVT79928.1"/>
    </source>
</evidence>
<dbReference type="Pfam" id="PF00672">
    <property type="entry name" value="HAMP"/>
    <property type="match status" value="1"/>
</dbReference>
<reference evidence="13 14" key="1">
    <citation type="submission" date="2021-05" db="EMBL/GenBank/DDBJ databases">
        <title>Complete genome of Nocardioides aquaticus KCTC 9944T isolated from meromictic and hypersaline Ekho Lake, Antarctica.</title>
        <authorList>
            <person name="Hwang K."/>
            <person name="Kim K.M."/>
            <person name="Choe H."/>
        </authorList>
    </citation>
    <scope>NUCLEOTIDE SEQUENCE [LARGE SCALE GENOMIC DNA]</scope>
    <source>
        <strain evidence="13 14">KCTC 9944</strain>
    </source>
</reference>
<evidence type="ECO:0000313" key="14">
    <source>
        <dbReference type="Proteomes" id="UP000679307"/>
    </source>
</evidence>
<comment type="catalytic activity">
    <reaction evidence="1">
        <text>ATP + protein L-histidine = ADP + protein N-phospho-L-histidine.</text>
        <dbReference type="EC" id="2.7.13.3"/>
    </reaction>
</comment>
<evidence type="ECO:0000256" key="10">
    <source>
        <dbReference type="SAM" id="Phobius"/>
    </source>
</evidence>
<protein>
    <recommendedName>
        <fullName evidence="2">histidine kinase</fullName>
        <ecNumber evidence="2">2.7.13.3</ecNumber>
    </recommendedName>
</protein>
<feature type="domain" description="Histidine kinase" evidence="11">
    <location>
        <begin position="252"/>
        <end position="464"/>
    </location>
</feature>
<keyword evidence="14" id="KW-1185">Reference proteome</keyword>
<dbReference type="PROSITE" id="PS50885">
    <property type="entry name" value="HAMP"/>
    <property type="match status" value="1"/>
</dbReference>
<dbReference type="InterPro" id="IPR003660">
    <property type="entry name" value="HAMP_dom"/>
</dbReference>
<dbReference type="SMART" id="SM00387">
    <property type="entry name" value="HATPase_c"/>
    <property type="match status" value="1"/>
</dbReference>
<keyword evidence="4 13" id="KW-0808">Transferase</keyword>
<evidence type="ECO:0000259" key="11">
    <source>
        <dbReference type="PROSITE" id="PS50109"/>
    </source>
</evidence>
<evidence type="ECO:0000256" key="1">
    <source>
        <dbReference type="ARBA" id="ARBA00000085"/>
    </source>
</evidence>
<keyword evidence="6 13" id="KW-0418">Kinase</keyword>
<dbReference type="CDD" id="cd00075">
    <property type="entry name" value="HATPase"/>
    <property type="match status" value="1"/>
</dbReference>
<keyword evidence="3" id="KW-0597">Phosphoprotein</keyword>
<dbReference type="InterPro" id="IPR003594">
    <property type="entry name" value="HATPase_dom"/>
</dbReference>
<keyword evidence="7 10" id="KW-1133">Transmembrane helix</keyword>
<evidence type="ECO:0000259" key="12">
    <source>
        <dbReference type="PROSITE" id="PS50885"/>
    </source>
</evidence>
<dbReference type="CDD" id="cd00082">
    <property type="entry name" value="HisKA"/>
    <property type="match status" value="1"/>
</dbReference>
<keyword evidence="5 10" id="KW-0812">Transmembrane</keyword>
<dbReference type="PROSITE" id="PS50109">
    <property type="entry name" value="HIS_KIN"/>
    <property type="match status" value="1"/>
</dbReference>
<feature type="compositionally biased region" description="Basic and acidic residues" evidence="9">
    <location>
        <begin position="94"/>
        <end position="104"/>
    </location>
</feature>
<evidence type="ECO:0000256" key="8">
    <source>
        <dbReference type="ARBA" id="ARBA00023012"/>
    </source>
</evidence>
<evidence type="ECO:0000256" key="5">
    <source>
        <dbReference type="ARBA" id="ARBA00022692"/>
    </source>
</evidence>
<dbReference type="Pfam" id="PF02518">
    <property type="entry name" value="HATPase_c"/>
    <property type="match status" value="1"/>
</dbReference>
<dbReference type="EMBL" id="CP075371">
    <property type="protein sequence ID" value="QVT79928.1"/>
    <property type="molecule type" value="Genomic_DNA"/>
</dbReference>
<gene>
    <name evidence="13" type="primary">tcrY_2</name>
    <name evidence="13" type="ORF">ENKNEFLB_02318</name>
</gene>
<keyword evidence="8" id="KW-0902">Two-component regulatory system</keyword>
<feature type="region of interest" description="Disordered" evidence="9">
    <location>
        <begin position="72"/>
        <end position="127"/>
    </location>
</feature>
<evidence type="ECO:0000256" key="2">
    <source>
        <dbReference type="ARBA" id="ARBA00012438"/>
    </source>
</evidence>
<dbReference type="SMART" id="SM00304">
    <property type="entry name" value="HAMP"/>
    <property type="match status" value="1"/>
</dbReference>